<dbReference type="PANTHER" id="PTHR30055">
    <property type="entry name" value="HTH-TYPE TRANSCRIPTIONAL REGULATOR RUTR"/>
    <property type="match status" value="1"/>
</dbReference>
<dbReference type="InterPro" id="IPR009057">
    <property type="entry name" value="Homeodomain-like_sf"/>
</dbReference>
<comment type="caution">
    <text evidence="6">The sequence shown here is derived from an EMBL/GenBank/DDBJ whole genome shotgun (WGS) entry which is preliminary data.</text>
</comment>
<accession>A0ABW1TNA5</accession>
<dbReference type="PROSITE" id="PS50977">
    <property type="entry name" value="HTH_TETR_2"/>
    <property type="match status" value="1"/>
</dbReference>
<name>A0ABW1TNA5_9LACO</name>
<sequence length="180" mass="20782">MAQNTREKIIQVAETLIMETGKTDVTLADIAGQLGMTHAALYKHFHNKQALWEAVAKAWFNREVLQGITIDTHLPQREQLHQWLWTFVNAKKTAYNTNPQMFALNTRYVDNNPRALRSVLTSAYAEINQIMGYDPATYDQAEAVLAVFAIFTLPNFKDTWNDDDYQERFERQWALITKGV</sequence>
<evidence type="ECO:0000313" key="7">
    <source>
        <dbReference type="Proteomes" id="UP001596191"/>
    </source>
</evidence>
<dbReference type="InterPro" id="IPR001647">
    <property type="entry name" value="HTH_TetR"/>
</dbReference>
<keyword evidence="2 4" id="KW-0238">DNA-binding</keyword>
<dbReference type="PRINTS" id="PR00455">
    <property type="entry name" value="HTHTETR"/>
</dbReference>
<dbReference type="EMBL" id="JBHSSJ010000008">
    <property type="protein sequence ID" value="MFC6275316.1"/>
    <property type="molecule type" value="Genomic_DNA"/>
</dbReference>
<keyword evidence="7" id="KW-1185">Reference proteome</keyword>
<evidence type="ECO:0000256" key="3">
    <source>
        <dbReference type="ARBA" id="ARBA00023163"/>
    </source>
</evidence>
<dbReference type="PANTHER" id="PTHR30055:SF151">
    <property type="entry name" value="TRANSCRIPTIONAL REGULATORY PROTEIN"/>
    <property type="match status" value="1"/>
</dbReference>
<dbReference type="Pfam" id="PF00440">
    <property type="entry name" value="TetR_N"/>
    <property type="match status" value="1"/>
</dbReference>
<evidence type="ECO:0000313" key="6">
    <source>
        <dbReference type="EMBL" id="MFC6275316.1"/>
    </source>
</evidence>
<dbReference type="InterPro" id="IPR050109">
    <property type="entry name" value="HTH-type_TetR-like_transc_reg"/>
</dbReference>
<keyword evidence="1" id="KW-0805">Transcription regulation</keyword>
<dbReference type="Proteomes" id="UP001596191">
    <property type="component" value="Unassembled WGS sequence"/>
</dbReference>
<evidence type="ECO:0000259" key="5">
    <source>
        <dbReference type="PROSITE" id="PS50977"/>
    </source>
</evidence>
<dbReference type="Gene3D" id="1.10.357.10">
    <property type="entry name" value="Tetracycline Repressor, domain 2"/>
    <property type="match status" value="1"/>
</dbReference>
<evidence type="ECO:0000256" key="4">
    <source>
        <dbReference type="PROSITE-ProRule" id="PRU00335"/>
    </source>
</evidence>
<feature type="domain" description="HTH tetR-type" evidence="5">
    <location>
        <begin position="3"/>
        <end position="63"/>
    </location>
</feature>
<gene>
    <name evidence="6" type="ORF">ACFQET_07290</name>
</gene>
<organism evidence="6 7">
    <name type="scientific">Levilactobacillus tangyuanensis</name>
    <dbReference type="NCBI Taxonomy" id="2486021"/>
    <lineage>
        <taxon>Bacteria</taxon>
        <taxon>Bacillati</taxon>
        <taxon>Bacillota</taxon>
        <taxon>Bacilli</taxon>
        <taxon>Lactobacillales</taxon>
        <taxon>Lactobacillaceae</taxon>
        <taxon>Levilactobacillus</taxon>
    </lineage>
</organism>
<reference evidence="7" key="1">
    <citation type="journal article" date="2019" name="Int. J. Syst. Evol. Microbiol.">
        <title>The Global Catalogue of Microorganisms (GCM) 10K type strain sequencing project: providing services to taxonomists for standard genome sequencing and annotation.</title>
        <authorList>
            <consortium name="The Broad Institute Genomics Platform"/>
            <consortium name="The Broad Institute Genome Sequencing Center for Infectious Disease"/>
            <person name="Wu L."/>
            <person name="Ma J."/>
        </authorList>
    </citation>
    <scope>NUCLEOTIDE SEQUENCE [LARGE SCALE GENOMIC DNA]</scope>
    <source>
        <strain evidence="7">CCM 8907</strain>
    </source>
</reference>
<dbReference type="RefSeq" id="WP_125641612.1">
    <property type="nucleotide sequence ID" value="NZ_JBHSSJ010000008.1"/>
</dbReference>
<evidence type="ECO:0000256" key="2">
    <source>
        <dbReference type="ARBA" id="ARBA00023125"/>
    </source>
</evidence>
<keyword evidence="3" id="KW-0804">Transcription</keyword>
<feature type="DNA-binding region" description="H-T-H motif" evidence="4">
    <location>
        <begin position="26"/>
        <end position="45"/>
    </location>
</feature>
<proteinExistence type="predicted"/>
<evidence type="ECO:0000256" key="1">
    <source>
        <dbReference type="ARBA" id="ARBA00023015"/>
    </source>
</evidence>
<protein>
    <submittedName>
        <fullName evidence="6">TetR/AcrR family transcriptional regulator</fullName>
    </submittedName>
</protein>
<dbReference type="SUPFAM" id="SSF46689">
    <property type="entry name" value="Homeodomain-like"/>
    <property type="match status" value="1"/>
</dbReference>